<gene>
    <name evidence="1" type="ORF">QJ522_00610</name>
</gene>
<dbReference type="RefSeq" id="WP_349242939.1">
    <property type="nucleotide sequence ID" value="NZ_JASCXX010000001.1"/>
</dbReference>
<name>A0AAW6TVT3_9BACT</name>
<comment type="caution">
    <text evidence="1">The sequence shown here is derived from an EMBL/GenBank/DDBJ whole genome shotgun (WGS) entry which is preliminary data.</text>
</comment>
<keyword evidence="2" id="KW-1185">Reference proteome</keyword>
<organism evidence="1 2">
    <name type="scientific">Anaerobaca lacustris</name>
    <dbReference type="NCBI Taxonomy" id="3044600"/>
    <lineage>
        <taxon>Bacteria</taxon>
        <taxon>Pseudomonadati</taxon>
        <taxon>Planctomycetota</taxon>
        <taxon>Phycisphaerae</taxon>
        <taxon>Sedimentisphaerales</taxon>
        <taxon>Anaerobacaceae</taxon>
        <taxon>Anaerobaca</taxon>
    </lineage>
</organism>
<evidence type="ECO:0000313" key="2">
    <source>
        <dbReference type="Proteomes" id="UP001431776"/>
    </source>
</evidence>
<proteinExistence type="predicted"/>
<dbReference type="EMBL" id="JASCXX010000001">
    <property type="protein sequence ID" value="MDI6447528.1"/>
    <property type="molecule type" value="Genomic_DNA"/>
</dbReference>
<protein>
    <submittedName>
        <fullName evidence="1">Uncharacterized protein</fullName>
    </submittedName>
</protein>
<dbReference type="AlphaFoldDB" id="A0AAW6TVT3"/>
<reference evidence="1" key="1">
    <citation type="submission" date="2023-05" db="EMBL/GenBank/DDBJ databases">
        <title>Anaerotaeda fermentans gen. nov., sp. nov., a novel anaerobic planctomycete of the new family within the order Sedimentisphaerales isolated from Taman Peninsula, Russia.</title>
        <authorList>
            <person name="Khomyakova M.A."/>
            <person name="Merkel A.Y."/>
            <person name="Slobodkin A.I."/>
        </authorList>
    </citation>
    <scope>NUCLEOTIDE SEQUENCE</scope>
    <source>
        <strain evidence="1">M17dextr</strain>
    </source>
</reference>
<evidence type="ECO:0000313" key="1">
    <source>
        <dbReference type="EMBL" id="MDI6447528.1"/>
    </source>
</evidence>
<dbReference type="Proteomes" id="UP001431776">
    <property type="component" value="Unassembled WGS sequence"/>
</dbReference>
<sequence length="69" mass="7991">MNVFWLHRKGYLYALRHDTFGHITGVAGPLAWDDLPEADDCEYRTELVPWAEGEIARHAMHRMRPALVS</sequence>
<accession>A0AAW6TVT3</accession>